<evidence type="ECO:0000313" key="2">
    <source>
        <dbReference type="EMBL" id="GAA4885946.1"/>
    </source>
</evidence>
<gene>
    <name evidence="1" type="ORF">GCM10023235_00100</name>
    <name evidence="2" type="ORF">GCM10023235_78810</name>
</gene>
<proteinExistence type="predicted"/>
<dbReference type="EMBL" id="BAABIS010000001">
    <property type="protein sequence ID" value="GAA4830155.1"/>
    <property type="molecule type" value="Genomic_DNA"/>
</dbReference>
<sequence length="92" mass="9084">MTYPSISSRRPGLGSGLTAMLPAAAPATAAGHRAAEQLLLLREAAVPVLALTAAVELLGLLADSQDAVVREAAAATAGRLRAAAEATAGPGR</sequence>
<dbReference type="Proteomes" id="UP001501752">
    <property type="component" value="Unassembled WGS sequence"/>
</dbReference>
<keyword evidence="3" id="KW-1185">Reference proteome</keyword>
<organism evidence="1 3">
    <name type="scientific">Kitasatospora terrestris</name>
    <dbReference type="NCBI Taxonomy" id="258051"/>
    <lineage>
        <taxon>Bacteria</taxon>
        <taxon>Bacillati</taxon>
        <taxon>Actinomycetota</taxon>
        <taxon>Actinomycetes</taxon>
        <taxon>Kitasatosporales</taxon>
        <taxon>Streptomycetaceae</taxon>
        <taxon>Kitasatospora</taxon>
    </lineage>
</organism>
<evidence type="ECO:0000313" key="1">
    <source>
        <dbReference type="EMBL" id="GAA4830155.1"/>
    </source>
</evidence>
<protein>
    <submittedName>
        <fullName evidence="1">Uncharacterized protein</fullName>
    </submittedName>
</protein>
<comment type="caution">
    <text evidence="1">The sequence shown here is derived from an EMBL/GenBank/DDBJ whole genome shotgun (WGS) entry which is preliminary data.</text>
</comment>
<reference evidence="1" key="1">
    <citation type="journal article" date="2014" name="Int. J. Syst. Evol. Microbiol.">
        <title>Complete genome of a new Firmicutes species belonging to the dominant human colonic microbiota ('Ruminococcus bicirculans') reveals two chromosomes and a selective capacity to utilize plant glucans.</title>
        <authorList>
            <consortium name="NISC Comparative Sequencing Program"/>
            <person name="Wegmann U."/>
            <person name="Louis P."/>
            <person name="Goesmann A."/>
            <person name="Henrissat B."/>
            <person name="Duncan S.H."/>
            <person name="Flint H.J."/>
        </authorList>
    </citation>
    <scope>NUCLEOTIDE SEQUENCE</scope>
    <source>
        <strain evidence="1">JCM 13006</strain>
    </source>
</reference>
<evidence type="ECO:0000313" key="3">
    <source>
        <dbReference type="Proteomes" id="UP001501752"/>
    </source>
</evidence>
<dbReference type="RefSeq" id="WP_345694654.1">
    <property type="nucleotide sequence ID" value="NZ_BAABIS010000001.1"/>
</dbReference>
<name>A0ABP9D534_9ACTN</name>
<reference evidence="3" key="2">
    <citation type="journal article" date="2019" name="Int. J. Syst. Evol. Microbiol.">
        <title>The Global Catalogue of Microorganisms (GCM) 10K type strain sequencing project: providing services to taxonomists for standard genome sequencing and annotation.</title>
        <authorList>
            <consortium name="The Broad Institute Genomics Platform"/>
            <consortium name="The Broad Institute Genome Sequencing Center for Infectious Disease"/>
            <person name="Wu L."/>
            <person name="Ma J."/>
        </authorList>
    </citation>
    <scope>NUCLEOTIDE SEQUENCE [LARGE SCALE GENOMIC DNA]</scope>
    <source>
        <strain evidence="3">JCM 13006</strain>
    </source>
</reference>
<accession>A0ABP9D534</accession>
<reference evidence="1" key="3">
    <citation type="submission" date="2023-12" db="EMBL/GenBank/DDBJ databases">
        <authorList>
            <person name="Sun Q."/>
            <person name="Inoue M."/>
        </authorList>
    </citation>
    <scope>NUCLEOTIDE SEQUENCE</scope>
    <source>
        <strain evidence="1">JCM 13006</strain>
    </source>
</reference>
<dbReference type="EMBL" id="BAABIS010000001">
    <property type="protein sequence ID" value="GAA4885946.1"/>
    <property type="molecule type" value="Genomic_DNA"/>
</dbReference>